<evidence type="ECO:0000256" key="1">
    <source>
        <dbReference type="SAM" id="Phobius"/>
    </source>
</evidence>
<evidence type="ECO:0000313" key="4">
    <source>
        <dbReference type="Proteomes" id="UP000316217"/>
    </source>
</evidence>
<dbReference type="SUPFAM" id="SSF88723">
    <property type="entry name" value="PIN domain-like"/>
    <property type="match status" value="1"/>
</dbReference>
<dbReference type="EMBL" id="RXII01000119">
    <property type="protein sequence ID" value="RZN58427.1"/>
    <property type="molecule type" value="Genomic_DNA"/>
</dbReference>
<dbReference type="Gene3D" id="3.40.50.1010">
    <property type="entry name" value="5'-nuclease"/>
    <property type="match status" value="1"/>
</dbReference>
<keyword evidence="1" id="KW-1133">Transmembrane helix</keyword>
<protein>
    <submittedName>
        <fullName evidence="3">Type II toxin-antitoxin system VapC family toxin</fullName>
    </submittedName>
</protein>
<dbReference type="Proteomes" id="UP000316217">
    <property type="component" value="Unassembled WGS sequence"/>
</dbReference>
<evidence type="ECO:0000313" key="3">
    <source>
        <dbReference type="EMBL" id="RZN58427.1"/>
    </source>
</evidence>
<organism evidence="3 4">
    <name type="scientific">Candidatus Methanodesulfokora washburnensis</name>
    <dbReference type="NCBI Taxonomy" id="2478471"/>
    <lineage>
        <taxon>Archaea</taxon>
        <taxon>Thermoproteota</taxon>
        <taxon>Candidatus Korarchaeia</taxon>
        <taxon>Candidatus Korarchaeia incertae sedis</taxon>
        <taxon>Candidatus Methanodesulfokora</taxon>
    </lineage>
</organism>
<proteinExistence type="predicted"/>
<dbReference type="InterPro" id="IPR002716">
    <property type="entry name" value="PIN_dom"/>
</dbReference>
<keyword evidence="1" id="KW-0812">Transmembrane</keyword>
<feature type="transmembrane region" description="Helical" evidence="1">
    <location>
        <begin position="6"/>
        <end position="24"/>
    </location>
</feature>
<name>A0A520KHH5_9CREN</name>
<accession>A0A520KHH5</accession>
<keyword evidence="1" id="KW-0472">Membrane</keyword>
<sequence>MFVGVIKVIINVLCDTVCIWALYFRDSAYRKHVLELRSENKLLLPDICLMEAAYPIFEAKGEEELKKYASFIRALPSAKNIEIVPLLLDDLIEALILVSEHPQFFLDQENLCLYDAMIAAIWRRTRATLATSDRNLMKFGRNRGLSAVRLRKTKLRT</sequence>
<feature type="domain" description="PIN" evidence="2">
    <location>
        <begin position="13"/>
        <end position="139"/>
    </location>
</feature>
<dbReference type="Pfam" id="PF01850">
    <property type="entry name" value="PIN"/>
    <property type="match status" value="1"/>
</dbReference>
<evidence type="ECO:0000259" key="2">
    <source>
        <dbReference type="Pfam" id="PF01850"/>
    </source>
</evidence>
<comment type="caution">
    <text evidence="3">The sequence shown here is derived from an EMBL/GenBank/DDBJ whole genome shotgun (WGS) entry which is preliminary data.</text>
</comment>
<gene>
    <name evidence="3" type="ORF">EF810_07470</name>
</gene>
<dbReference type="AlphaFoldDB" id="A0A520KHH5"/>
<reference evidence="3 4" key="1">
    <citation type="journal article" date="2019" name="Nat. Microbiol.">
        <title>Wide diversity of methane and short-chain alkane metabolisms in uncultured archaea.</title>
        <authorList>
            <person name="Borrel G."/>
            <person name="Adam P.S."/>
            <person name="McKay L.J."/>
            <person name="Chen L.X."/>
            <person name="Sierra-Garcia I.N."/>
            <person name="Sieber C.M."/>
            <person name="Letourneur Q."/>
            <person name="Ghozlane A."/>
            <person name="Andersen G.L."/>
            <person name="Li W.J."/>
            <person name="Hallam S.J."/>
            <person name="Muyzer G."/>
            <person name="de Oliveira V.M."/>
            <person name="Inskeep W.P."/>
            <person name="Banfield J.F."/>
            <person name="Gribaldo S."/>
        </authorList>
    </citation>
    <scope>NUCLEOTIDE SEQUENCE [LARGE SCALE GENOMIC DNA]</scope>
    <source>
        <strain evidence="3">NM4</strain>
    </source>
</reference>
<dbReference type="InterPro" id="IPR029060">
    <property type="entry name" value="PIN-like_dom_sf"/>
</dbReference>